<dbReference type="InterPro" id="IPR003594">
    <property type="entry name" value="HATPase_dom"/>
</dbReference>
<dbReference type="OrthoDB" id="9797605at2"/>
<dbReference type="GO" id="GO:0000155">
    <property type="term" value="F:phosphorelay sensor kinase activity"/>
    <property type="evidence" value="ECO:0007669"/>
    <property type="project" value="InterPro"/>
</dbReference>
<dbReference type="InterPro" id="IPR005467">
    <property type="entry name" value="His_kinase_dom"/>
</dbReference>
<dbReference type="GO" id="GO:0016020">
    <property type="term" value="C:membrane"/>
    <property type="evidence" value="ECO:0007669"/>
    <property type="project" value="InterPro"/>
</dbReference>
<dbReference type="SUPFAM" id="SSF55874">
    <property type="entry name" value="ATPase domain of HSP90 chaperone/DNA topoisomerase II/histidine kinase"/>
    <property type="match status" value="1"/>
</dbReference>
<evidence type="ECO:0000313" key="5">
    <source>
        <dbReference type="EMBL" id="RJF91118.1"/>
    </source>
</evidence>
<dbReference type="AlphaFoldDB" id="A0A418WM89"/>
<dbReference type="PANTHER" id="PTHR24421">
    <property type="entry name" value="NITRATE/NITRITE SENSOR PROTEIN NARX-RELATED"/>
    <property type="match status" value="1"/>
</dbReference>
<keyword evidence="6" id="KW-1185">Reference proteome</keyword>
<evidence type="ECO:0000256" key="2">
    <source>
        <dbReference type="ARBA" id="ARBA00022777"/>
    </source>
</evidence>
<dbReference type="GO" id="GO:0046983">
    <property type="term" value="F:protein dimerization activity"/>
    <property type="evidence" value="ECO:0007669"/>
    <property type="project" value="InterPro"/>
</dbReference>
<dbReference type="InterPro" id="IPR011712">
    <property type="entry name" value="Sig_transdc_His_kin_sub3_dim/P"/>
</dbReference>
<dbReference type="Pfam" id="PF07730">
    <property type="entry name" value="HisKA_3"/>
    <property type="match status" value="1"/>
</dbReference>
<dbReference type="PANTHER" id="PTHR24421:SF58">
    <property type="entry name" value="SIGNAL TRANSDUCTION HISTIDINE-PROTEIN KINASE_PHOSPHATASE UHPB"/>
    <property type="match status" value="1"/>
</dbReference>
<evidence type="ECO:0000259" key="4">
    <source>
        <dbReference type="PROSITE" id="PS50109"/>
    </source>
</evidence>
<feature type="domain" description="Histidine kinase" evidence="4">
    <location>
        <begin position="299"/>
        <end position="389"/>
    </location>
</feature>
<keyword evidence="2 5" id="KW-0418">Kinase</keyword>
<dbReference type="Pfam" id="PF02518">
    <property type="entry name" value="HATPase_c"/>
    <property type="match status" value="1"/>
</dbReference>
<evidence type="ECO:0000313" key="6">
    <source>
        <dbReference type="Proteomes" id="UP000286100"/>
    </source>
</evidence>
<dbReference type="CDD" id="cd16917">
    <property type="entry name" value="HATPase_UhpB-NarQ-NarX-like"/>
    <property type="match status" value="1"/>
</dbReference>
<dbReference type="EMBL" id="QYUM01000003">
    <property type="protein sequence ID" value="RJF91118.1"/>
    <property type="molecule type" value="Genomic_DNA"/>
</dbReference>
<protein>
    <submittedName>
        <fullName evidence="5">Sensor histidine kinase</fullName>
    </submittedName>
</protein>
<comment type="caution">
    <text evidence="5">The sequence shown here is derived from an EMBL/GenBank/DDBJ whole genome shotgun (WGS) entry which is preliminary data.</text>
</comment>
<keyword evidence="3" id="KW-0902">Two-component regulatory system</keyword>
<sequence length="389" mass="42770">MELTMPNLPAPNHALVSSISRPPFADFSLPAGQISLEATSKRRPSNDVHTAFGELLEAMPAQAAILDADAHILATNYAWRQAGIDGLALGGITHPGDSYIEACRARARLAGDARILGKYLSDLRQGSQTRISHIYSMIIDGKKRRFVANGARLRDHNGEMLLSFSEITDVDQMVEERRRHCLSLLHAEEEERKRIARELHDETAQQLALMQFGLMALRDARNGTAIESACNKIEEALGQVQHQVRTLSYVLHPPEIGTAGIEIALHNFAKGFGRRAGLHIEFRNEAGHLELDQEAEVALYRVAQEALMNVHKHAAASRTSVRLLPGDRELILEIEDNGIGMPKHIASTRSAAELGVGLVGMRERIEALGGRLDVIVLPVGTRISARIPY</sequence>
<dbReference type="Gene3D" id="3.30.565.10">
    <property type="entry name" value="Histidine kinase-like ATPase, C-terminal domain"/>
    <property type="match status" value="1"/>
</dbReference>
<dbReference type="Gene3D" id="1.20.5.1930">
    <property type="match status" value="1"/>
</dbReference>
<proteinExistence type="predicted"/>
<gene>
    <name evidence="5" type="ORF">D3876_13370</name>
</gene>
<accession>A0A418WM89</accession>
<evidence type="ECO:0000256" key="1">
    <source>
        <dbReference type="ARBA" id="ARBA00022679"/>
    </source>
</evidence>
<keyword evidence="1" id="KW-0808">Transferase</keyword>
<evidence type="ECO:0000256" key="3">
    <source>
        <dbReference type="ARBA" id="ARBA00023012"/>
    </source>
</evidence>
<dbReference type="Proteomes" id="UP000286100">
    <property type="component" value="Unassembled WGS sequence"/>
</dbReference>
<name>A0A418WM89_9SPHN</name>
<dbReference type="InterPro" id="IPR050482">
    <property type="entry name" value="Sensor_HK_TwoCompSys"/>
</dbReference>
<organism evidence="5 6">
    <name type="scientific">Sphingomonas cavernae</name>
    <dbReference type="NCBI Taxonomy" id="2320861"/>
    <lineage>
        <taxon>Bacteria</taxon>
        <taxon>Pseudomonadati</taxon>
        <taxon>Pseudomonadota</taxon>
        <taxon>Alphaproteobacteria</taxon>
        <taxon>Sphingomonadales</taxon>
        <taxon>Sphingomonadaceae</taxon>
        <taxon>Sphingomonas</taxon>
    </lineage>
</organism>
<dbReference type="SMART" id="SM00387">
    <property type="entry name" value="HATPase_c"/>
    <property type="match status" value="1"/>
</dbReference>
<dbReference type="PROSITE" id="PS50109">
    <property type="entry name" value="HIS_KIN"/>
    <property type="match status" value="1"/>
</dbReference>
<reference evidence="5 6" key="1">
    <citation type="submission" date="2018-09" db="EMBL/GenBank/DDBJ databases">
        <authorList>
            <person name="Zhu H."/>
        </authorList>
    </citation>
    <scope>NUCLEOTIDE SEQUENCE [LARGE SCALE GENOMIC DNA]</scope>
    <source>
        <strain evidence="5 6">K2R01-6</strain>
    </source>
</reference>
<dbReference type="InterPro" id="IPR036890">
    <property type="entry name" value="HATPase_C_sf"/>
</dbReference>